<dbReference type="AlphaFoldDB" id="A0A1H3T478"/>
<accession>A0A1H3T478</accession>
<sequence length="233" mass="25849">MVQVMGNAADDWEEHARKWIEWARTPDLDSYWRYRDAFFDFLPPPGKSTLDIACGEGRLSRDLAERGHQVTGFDVSPTLIEAAREAHPGGEYLVADAGDLPFEDGSFDLVVAYCALMDIDDMAGAVREATRVLTPEGRLAISVVHPANTGVKTEDGAFVVGDTYFEGTYQREVVERDGVPMVFAGYTHPLTKYTDAFEASGLLIEAVREPKAVHRDGSVSPYPWHLWLRVIKG</sequence>
<feature type="domain" description="Methyltransferase type 11" evidence="4">
    <location>
        <begin position="50"/>
        <end position="141"/>
    </location>
</feature>
<evidence type="ECO:0000256" key="1">
    <source>
        <dbReference type="ARBA" id="ARBA00022603"/>
    </source>
</evidence>
<dbReference type="EMBL" id="FNON01000017">
    <property type="protein sequence ID" value="SDZ44850.1"/>
    <property type="molecule type" value="Genomic_DNA"/>
</dbReference>
<dbReference type="GO" id="GO:0032259">
    <property type="term" value="P:methylation"/>
    <property type="evidence" value="ECO:0007669"/>
    <property type="project" value="UniProtKB-KW"/>
</dbReference>
<dbReference type="GO" id="GO:0008757">
    <property type="term" value="F:S-adenosylmethionine-dependent methyltransferase activity"/>
    <property type="evidence" value="ECO:0007669"/>
    <property type="project" value="InterPro"/>
</dbReference>
<name>A0A1H3T478_9PSEU</name>
<keyword evidence="3" id="KW-0949">S-adenosyl-L-methionine</keyword>
<dbReference type="CDD" id="cd02440">
    <property type="entry name" value="AdoMet_MTases"/>
    <property type="match status" value="1"/>
</dbReference>
<dbReference type="Pfam" id="PF08241">
    <property type="entry name" value="Methyltransf_11"/>
    <property type="match status" value="1"/>
</dbReference>
<dbReference type="Gene3D" id="3.40.50.150">
    <property type="entry name" value="Vaccinia Virus protein VP39"/>
    <property type="match status" value="1"/>
</dbReference>
<evidence type="ECO:0000313" key="6">
    <source>
        <dbReference type="Proteomes" id="UP000199515"/>
    </source>
</evidence>
<evidence type="ECO:0000313" key="5">
    <source>
        <dbReference type="EMBL" id="SDZ44850.1"/>
    </source>
</evidence>
<keyword evidence="2 5" id="KW-0808">Transferase</keyword>
<evidence type="ECO:0000259" key="4">
    <source>
        <dbReference type="Pfam" id="PF08241"/>
    </source>
</evidence>
<dbReference type="PANTHER" id="PTHR43464">
    <property type="entry name" value="METHYLTRANSFERASE"/>
    <property type="match status" value="1"/>
</dbReference>
<evidence type="ECO:0000256" key="2">
    <source>
        <dbReference type="ARBA" id="ARBA00022679"/>
    </source>
</evidence>
<dbReference type="OrthoDB" id="9805171at2"/>
<dbReference type="STRING" id="589385.SAMN05421504_11768"/>
<keyword evidence="6" id="KW-1185">Reference proteome</keyword>
<dbReference type="SUPFAM" id="SSF53335">
    <property type="entry name" value="S-adenosyl-L-methionine-dependent methyltransferases"/>
    <property type="match status" value="1"/>
</dbReference>
<gene>
    <name evidence="5" type="ORF">SAMN05421504_11768</name>
</gene>
<dbReference type="InterPro" id="IPR029063">
    <property type="entry name" value="SAM-dependent_MTases_sf"/>
</dbReference>
<organism evidence="5 6">
    <name type="scientific">Amycolatopsis xylanica</name>
    <dbReference type="NCBI Taxonomy" id="589385"/>
    <lineage>
        <taxon>Bacteria</taxon>
        <taxon>Bacillati</taxon>
        <taxon>Actinomycetota</taxon>
        <taxon>Actinomycetes</taxon>
        <taxon>Pseudonocardiales</taxon>
        <taxon>Pseudonocardiaceae</taxon>
        <taxon>Amycolatopsis</taxon>
    </lineage>
</organism>
<dbReference type="Proteomes" id="UP000199515">
    <property type="component" value="Unassembled WGS sequence"/>
</dbReference>
<proteinExistence type="predicted"/>
<protein>
    <submittedName>
        <fullName evidence="5">Methyltransferase domain-containing protein</fullName>
    </submittedName>
</protein>
<dbReference type="PANTHER" id="PTHR43464:SF19">
    <property type="entry name" value="UBIQUINONE BIOSYNTHESIS O-METHYLTRANSFERASE, MITOCHONDRIAL"/>
    <property type="match status" value="1"/>
</dbReference>
<evidence type="ECO:0000256" key="3">
    <source>
        <dbReference type="ARBA" id="ARBA00022691"/>
    </source>
</evidence>
<keyword evidence="1 5" id="KW-0489">Methyltransferase</keyword>
<reference evidence="5 6" key="1">
    <citation type="submission" date="2016-10" db="EMBL/GenBank/DDBJ databases">
        <authorList>
            <person name="de Groot N.N."/>
        </authorList>
    </citation>
    <scope>NUCLEOTIDE SEQUENCE [LARGE SCALE GENOMIC DNA]</scope>
    <source>
        <strain evidence="5 6">CPCC 202699</strain>
    </source>
</reference>
<dbReference type="InterPro" id="IPR013216">
    <property type="entry name" value="Methyltransf_11"/>
</dbReference>